<dbReference type="PANTHER" id="PTHR34472:SF1">
    <property type="entry name" value="SULFUR CARRIER PROTEIN THIS"/>
    <property type="match status" value="1"/>
</dbReference>
<dbReference type="STRING" id="966.BTA35_0210080"/>
<reference evidence="1" key="1">
    <citation type="submission" date="2017-02" db="EMBL/GenBank/DDBJ databases">
        <title>Draft Genome Sequence of the Salt Water Bacterium Oceanospirillum linum ATCC 11336.</title>
        <authorList>
            <person name="Trachtenberg A.M."/>
            <person name="Carney J.G."/>
            <person name="Linnane J.D."/>
            <person name="Rheaume B.A."/>
            <person name="Pitts N.L."/>
            <person name="Mykles D.L."/>
            <person name="Maclea K.S."/>
        </authorList>
    </citation>
    <scope>NUCLEOTIDE SEQUENCE [LARGE SCALE GENOMIC DNA]</scope>
    <source>
        <strain evidence="1">ATCC 11336</strain>
    </source>
</reference>
<dbReference type="SUPFAM" id="SSF54285">
    <property type="entry name" value="MoaD/ThiS"/>
    <property type="match status" value="1"/>
</dbReference>
<comment type="caution">
    <text evidence="1">The sequence shown here is derived from an EMBL/GenBank/DDBJ whole genome shotgun (WGS) entry which is preliminary data.</text>
</comment>
<accession>A0A1T1HBT9</accession>
<protein>
    <submittedName>
        <fullName evidence="1">Sulfur carrier protein ThiS</fullName>
    </submittedName>
</protein>
<dbReference type="InterPro" id="IPR003749">
    <property type="entry name" value="ThiS/MoaD-like"/>
</dbReference>
<dbReference type="CDD" id="cd00565">
    <property type="entry name" value="Ubl_ThiS"/>
    <property type="match status" value="1"/>
</dbReference>
<dbReference type="Pfam" id="PF02597">
    <property type="entry name" value="ThiS"/>
    <property type="match status" value="1"/>
</dbReference>
<name>A0A1T1HBT9_OCELI</name>
<dbReference type="Gene3D" id="3.10.20.30">
    <property type="match status" value="1"/>
</dbReference>
<dbReference type="AlphaFoldDB" id="A0A1T1HBT9"/>
<dbReference type="InterPro" id="IPR016155">
    <property type="entry name" value="Mopterin_synth/thiamin_S_b"/>
</dbReference>
<gene>
    <name evidence="1" type="ORF">BTA35_0210080</name>
</gene>
<keyword evidence="2" id="KW-1185">Reference proteome</keyword>
<evidence type="ECO:0000313" key="1">
    <source>
        <dbReference type="EMBL" id="OOV87309.1"/>
    </source>
</evidence>
<dbReference type="InterPro" id="IPR010035">
    <property type="entry name" value="Thi_S"/>
</dbReference>
<dbReference type="RefSeq" id="WP_078319671.1">
    <property type="nucleotide sequence ID" value="NZ_FXTS01000003.1"/>
</dbReference>
<evidence type="ECO:0000313" key="2">
    <source>
        <dbReference type="Proteomes" id="UP000190064"/>
    </source>
</evidence>
<dbReference type="InterPro" id="IPR012675">
    <property type="entry name" value="Beta-grasp_dom_sf"/>
</dbReference>
<organism evidence="1 2">
    <name type="scientific">Oceanospirillum linum</name>
    <dbReference type="NCBI Taxonomy" id="966"/>
    <lineage>
        <taxon>Bacteria</taxon>
        <taxon>Pseudomonadati</taxon>
        <taxon>Pseudomonadota</taxon>
        <taxon>Gammaproteobacteria</taxon>
        <taxon>Oceanospirillales</taxon>
        <taxon>Oceanospirillaceae</taxon>
        <taxon>Oceanospirillum</taxon>
    </lineage>
</organism>
<sequence length="66" mass="7139">MNILVNGEPKTLPDQATLADLIIQMELTGKRIAVEVNAEIVPRSQHGETHLNENDQVEIVHAIGGG</sequence>
<proteinExistence type="predicted"/>
<dbReference type="EMBL" id="MTSD02000003">
    <property type="protein sequence ID" value="OOV87309.1"/>
    <property type="molecule type" value="Genomic_DNA"/>
</dbReference>
<dbReference type="Proteomes" id="UP000190064">
    <property type="component" value="Unassembled WGS sequence"/>
</dbReference>
<dbReference type="PANTHER" id="PTHR34472">
    <property type="entry name" value="SULFUR CARRIER PROTEIN THIS"/>
    <property type="match status" value="1"/>
</dbReference>
<dbReference type="NCBIfam" id="TIGR01683">
    <property type="entry name" value="thiS"/>
    <property type="match status" value="1"/>
</dbReference>